<gene>
    <name evidence="2" type="ORF">GCM10010937_11240</name>
</gene>
<evidence type="ECO:0000313" key="3">
    <source>
        <dbReference type="Proteomes" id="UP001156613"/>
    </source>
</evidence>
<organism evidence="2 3">
    <name type="scientific">Gluconobacter japonicus</name>
    <dbReference type="NCBI Taxonomy" id="376620"/>
    <lineage>
        <taxon>Bacteria</taxon>
        <taxon>Pseudomonadati</taxon>
        <taxon>Pseudomonadota</taxon>
        <taxon>Alphaproteobacteria</taxon>
        <taxon>Acetobacterales</taxon>
        <taxon>Acetobacteraceae</taxon>
        <taxon>Gluconobacter</taxon>
    </lineage>
</organism>
<proteinExistence type="predicted"/>
<feature type="compositionally biased region" description="Polar residues" evidence="1">
    <location>
        <begin position="1"/>
        <end position="15"/>
    </location>
</feature>
<sequence>MGITTKTVELRNQQDSPRETATRHGLDKLGAFVVLAALNLSERCKLTSACLGHMDSNGSLLGLDTKP</sequence>
<protein>
    <submittedName>
        <fullName evidence="2">Uncharacterized protein</fullName>
    </submittedName>
</protein>
<dbReference type="EMBL" id="BSNT01000019">
    <property type="protein sequence ID" value="GLQ59321.1"/>
    <property type="molecule type" value="Genomic_DNA"/>
</dbReference>
<keyword evidence="3" id="KW-1185">Reference proteome</keyword>
<dbReference type="Proteomes" id="UP001156613">
    <property type="component" value="Unassembled WGS sequence"/>
</dbReference>
<evidence type="ECO:0000256" key="1">
    <source>
        <dbReference type="SAM" id="MobiDB-lite"/>
    </source>
</evidence>
<reference evidence="3" key="1">
    <citation type="journal article" date="2019" name="Int. J. Syst. Evol. Microbiol.">
        <title>The Global Catalogue of Microorganisms (GCM) 10K type strain sequencing project: providing services to taxonomists for standard genome sequencing and annotation.</title>
        <authorList>
            <consortium name="The Broad Institute Genomics Platform"/>
            <consortium name="The Broad Institute Genome Sequencing Center for Infectious Disease"/>
            <person name="Wu L."/>
            <person name="Ma J."/>
        </authorList>
    </citation>
    <scope>NUCLEOTIDE SEQUENCE [LARGE SCALE GENOMIC DNA]</scope>
    <source>
        <strain evidence="3">NBRC 3271</strain>
    </source>
</reference>
<comment type="caution">
    <text evidence="2">The sequence shown here is derived from an EMBL/GenBank/DDBJ whole genome shotgun (WGS) entry which is preliminary data.</text>
</comment>
<evidence type="ECO:0000313" key="2">
    <source>
        <dbReference type="EMBL" id="GLQ59321.1"/>
    </source>
</evidence>
<accession>A0ABQ5WHS7</accession>
<name>A0ABQ5WHS7_GLUJA</name>
<feature type="region of interest" description="Disordered" evidence="1">
    <location>
        <begin position="1"/>
        <end position="22"/>
    </location>
</feature>